<dbReference type="AlphaFoldDB" id="A0A081N3D1"/>
<dbReference type="eggNOG" id="COG4680">
    <property type="taxonomic scope" value="Bacteria"/>
</dbReference>
<dbReference type="Pfam" id="PF09907">
    <property type="entry name" value="HigB_toxin"/>
    <property type="match status" value="1"/>
</dbReference>
<reference evidence="1 2" key="1">
    <citation type="submission" date="2014-06" db="EMBL/GenBank/DDBJ databases">
        <title>Whole Genome Sequences of Three Symbiotic Endozoicomonas Bacteria.</title>
        <authorList>
            <person name="Neave M.J."/>
            <person name="Apprill A."/>
            <person name="Voolstra C.R."/>
        </authorList>
    </citation>
    <scope>NUCLEOTIDE SEQUENCE [LARGE SCALE GENOMIC DNA]</scope>
    <source>
        <strain evidence="1 2">LMG 24815</strain>
    </source>
</reference>
<dbReference type="GO" id="GO:0110001">
    <property type="term" value="C:toxin-antitoxin complex"/>
    <property type="evidence" value="ECO:0007669"/>
    <property type="project" value="InterPro"/>
</dbReference>
<evidence type="ECO:0008006" key="3">
    <source>
        <dbReference type="Google" id="ProtNLM"/>
    </source>
</evidence>
<name>A0A081N3D1_9GAMM</name>
<dbReference type="InterPro" id="IPR018669">
    <property type="entry name" value="Toxin_HigB"/>
</dbReference>
<gene>
    <name evidence="1" type="ORF">GZ77_21220</name>
</gene>
<dbReference type="GO" id="GO:0003723">
    <property type="term" value="F:RNA binding"/>
    <property type="evidence" value="ECO:0007669"/>
    <property type="project" value="InterPro"/>
</dbReference>
<proteinExistence type="predicted"/>
<dbReference type="GO" id="GO:0004519">
    <property type="term" value="F:endonuclease activity"/>
    <property type="evidence" value="ECO:0007669"/>
    <property type="project" value="InterPro"/>
</dbReference>
<keyword evidence="2" id="KW-1185">Reference proteome</keyword>
<organism evidence="1 2">
    <name type="scientific">Endozoicomonas montiporae</name>
    <dbReference type="NCBI Taxonomy" id="1027273"/>
    <lineage>
        <taxon>Bacteria</taxon>
        <taxon>Pseudomonadati</taxon>
        <taxon>Pseudomonadota</taxon>
        <taxon>Gammaproteobacteria</taxon>
        <taxon>Oceanospirillales</taxon>
        <taxon>Endozoicomonadaceae</taxon>
        <taxon>Endozoicomonas</taxon>
    </lineage>
</organism>
<comment type="caution">
    <text evidence="1">The sequence shown here is derived from an EMBL/GenBank/DDBJ whole genome shotgun (WGS) entry which is preliminary data.</text>
</comment>
<evidence type="ECO:0000313" key="1">
    <source>
        <dbReference type="EMBL" id="KEQ12954.1"/>
    </source>
</evidence>
<dbReference type="RefSeq" id="WP_034878412.1">
    <property type="nucleotide sequence ID" value="NZ_JOKG01000004.1"/>
</dbReference>
<accession>A0A081N3D1</accession>
<dbReference type="Proteomes" id="UP000028006">
    <property type="component" value="Unassembled WGS sequence"/>
</dbReference>
<evidence type="ECO:0000313" key="2">
    <source>
        <dbReference type="Proteomes" id="UP000028006"/>
    </source>
</evidence>
<dbReference type="EMBL" id="JOKG01000004">
    <property type="protein sequence ID" value="KEQ12954.1"/>
    <property type="molecule type" value="Genomic_DNA"/>
</dbReference>
<protein>
    <recommendedName>
        <fullName evidence="3">Toxin RelE</fullName>
    </recommendedName>
</protein>
<sequence length="96" mass="11080">MKVVGIPILEKFSKKHANAKPALDAWREEAKKADWKTTHDIKARFGSADMIANNRVIFNIKGNDYRLVVKVAYRHGIVVVEWVGTHAEYSKKNFRR</sequence>